<dbReference type="Proteomes" id="UP000572984">
    <property type="component" value="Unassembled WGS sequence"/>
</dbReference>
<dbReference type="RefSeq" id="WP_181054939.1">
    <property type="nucleotide sequence ID" value="NZ_JACDXJ010000004.1"/>
</dbReference>
<evidence type="ECO:0000259" key="1">
    <source>
        <dbReference type="Pfam" id="PF12684"/>
    </source>
</evidence>
<accession>A0A838BVQ7</accession>
<keyword evidence="3" id="KW-1185">Reference proteome</keyword>
<dbReference type="EMBL" id="JACDXJ010000004">
    <property type="protein sequence ID" value="MBA1159350.1"/>
    <property type="molecule type" value="Genomic_DNA"/>
</dbReference>
<dbReference type="InterPro" id="IPR024432">
    <property type="entry name" value="Put_RecE_PDDEXK-like_dom"/>
</dbReference>
<reference evidence="2 3" key="1">
    <citation type="submission" date="2020-07" db="EMBL/GenBank/DDBJ databases">
        <title>Draft genome and description of Microvirga mediterraneensis Marseille-Q2068 sp. nov.</title>
        <authorList>
            <person name="Boxberger M."/>
        </authorList>
    </citation>
    <scope>NUCLEOTIDE SEQUENCE [LARGE SCALE GENOMIC DNA]</scope>
    <source>
        <strain evidence="2 3">Marseille-Q2068</strain>
    </source>
</reference>
<organism evidence="2 3">
    <name type="scientific">Microvirga mediterraneensis</name>
    <dbReference type="NCBI Taxonomy" id="2754695"/>
    <lineage>
        <taxon>Bacteria</taxon>
        <taxon>Pseudomonadati</taxon>
        <taxon>Pseudomonadota</taxon>
        <taxon>Alphaproteobacteria</taxon>
        <taxon>Hyphomicrobiales</taxon>
        <taxon>Methylobacteriaceae</taxon>
        <taxon>Microvirga</taxon>
    </lineage>
</organism>
<evidence type="ECO:0000313" key="3">
    <source>
        <dbReference type="Proteomes" id="UP000572984"/>
    </source>
</evidence>
<dbReference type="AlphaFoldDB" id="A0A838BVQ7"/>
<sequence>METGIHQITNEAYHSGPGISKSGLWEIWQRTPAHFIGAERKTSKAKDFGTAAHTAILEPHLFEKSYCVAPAGNKNSNVYKDAAAYLINQGFTLLNPEEMEAVLRIRDVAERHPIVRALRADAAVEQSAYWIDEETGELCRARPDVYSRKNALIGDIKTSKSAAHDSFSRDVANYGYHVQEAYYSDGWQLAGGGDVGGFVFIVVEKEPPYLFAVYELDPDSVDEGRQIYRTALKIYAECRRTNQWPGYADKVQELRLPKWAFRFVNPSLEAAE</sequence>
<dbReference type="Gene3D" id="3.90.320.10">
    <property type="match status" value="1"/>
</dbReference>
<feature type="domain" description="Putative exodeoxyribonuclease 8 PDDEXK-like" evidence="1">
    <location>
        <begin position="39"/>
        <end position="255"/>
    </location>
</feature>
<evidence type="ECO:0000313" key="2">
    <source>
        <dbReference type="EMBL" id="MBA1159350.1"/>
    </source>
</evidence>
<comment type="caution">
    <text evidence="2">The sequence shown here is derived from an EMBL/GenBank/DDBJ whole genome shotgun (WGS) entry which is preliminary data.</text>
</comment>
<gene>
    <name evidence="2" type="ORF">H0S73_25060</name>
</gene>
<dbReference type="InterPro" id="IPR011604">
    <property type="entry name" value="PDDEXK-like_dom_sf"/>
</dbReference>
<dbReference type="Pfam" id="PF12684">
    <property type="entry name" value="DUF3799"/>
    <property type="match status" value="1"/>
</dbReference>
<protein>
    <submittedName>
        <fullName evidence="2">PD-(D/E)XK nuclease-like domain-containing protein</fullName>
    </submittedName>
</protein>
<name>A0A838BVQ7_9HYPH</name>
<proteinExistence type="predicted"/>